<comment type="caution">
    <text evidence="1">The sequence shown here is derived from an EMBL/GenBank/DDBJ whole genome shotgun (WGS) entry which is preliminary data.</text>
</comment>
<evidence type="ECO:0000313" key="2">
    <source>
        <dbReference type="Proteomes" id="UP000887013"/>
    </source>
</evidence>
<sequence length="169" mass="19861">MNNLSGNYTSSPYDTLHPQIEFFIQEAKTLESTCKHINEWHGNISDAFVEITRRAGEISEDTYSPSERLVFETTRLLYSKYEKLVRSMKFVLARIQRHSEVVLHLHSVLIRFPNKRANIRLDVFEDFSTSVWLLSQVLFSVYTIVNELKDSINDADKILEPFIFKEIWL</sequence>
<proteinExistence type="predicted"/>
<dbReference type="Proteomes" id="UP000887013">
    <property type="component" value="Unassembled WGS sequence"/>
</dbReference>
<dbReference type="OrthoDB" id="6431033at2759"/>
<evidence type="ECO:0000313" key="1">
    <source>
        <dbReference type="EMBL" id="GFS84917.1"/>
    </source>
</evidence>
<dbReference type="EMBL" id="BMAW01003682">
    <property type="protein sequence ID" value="GFS84917.1"/>
    <property type="molecule type" value="Genomic_DNA"/>
</dbReference>
<protein>
    <submittedName>
        <fullName evidence="1">Uncharacterized protein</fullName>
    </submittedName>
</protein>
<organism evidence="1 2">
    <name type="scientific">Nephila pilipes</name>
    <name type="common">Giant wood spider</name>
    <name type="synonym">Nephila maculata</name>
    <dbReference type="NCBI Taxonomy" id="299642"/>
    <lineage>
        <taxon>Eukaryota</taxon>
        <taxon>Metazoa</taxon>
        <taxon>Ecdysozoa</taxon>
        <taxon>Arthropoda</taxon>
        <taxon>Chelicerata</taxon>
        <taxon>Arachnida</taxon>
        <taxon>Araneae</taxon>
        <taxon>Araneomorphae</taxon>
        <taxon>Entelegynae</taxon>
        <taxon>Araneoidea</taxon>
        <taxon>Nephilidae</taxon>
        <taxon>Nephila</taxon>
    </lineage>
</organism>
<dbReference type="AlphaFoldDB" id="A0A8X6MZ11"/>
<name>A0A8X6MZ11_NEPPI</name>
<gene>
    <name evidence="1" type="ORF">NPIL_300661</name>
</gene>
<reference evidence="1" key="1">
    <citation type="submission" date="2020-08" db="EMBL/GenBank/DDBJ databases">
        <title>Multicomponent nature underlies the extraordinary mechanical properties of spider dragline silk.</title>
        <authorList>
            <person name="Kono N."/>
            <person name="Nakamura H."/>
            <person name="Mori M."/>
            <person name="Yoshida Y."/>
            <person name="Ohtoshi R."/>
            <person name="Malay A.D."/>
            <person name="Moran D.A.P."/>
            <person name="Tomita M."/>
            <person name="Numata K."/>
            <person name="Arakawa K."/>
        </authorList>
    </citation>
    <scope>NUCLEOTIDE SEQUENCE</scope>
</reference>
<keyword evidence="2" id="KW-1185">Reference proteome</keyword>
<accession>A0A8X6MZ11</accession>